<dbReference type="EMBL" id="JAYKXP010000125">
    <property type="protein sequence ID" value="KAK7024383.1"/>
    <property type="molecule type" value="Genomic_DNA"/>
</dbReference>
<dbReference type="PANTHER" id="PTHR23057:SF0">
    <property type="entry name" value="JUXTAPOSED WITH ANOTHER ZINC FINGER PROTEIN 1"/>
    <property type="match status" value="1"/>
</dbReference>
<keyword evidence="7" id="KW-1185">Reference proteome</keyword>
<dbReference type="Proteomes" id="UP001383192">
    <property type="component" value="Unassembled WGS sequence"/>
</dbReference>
<feature type="compositionally biased region" description="Pro residues" evidence="5">
    <location>
        <begin position="189"/>
        <end position="202"/>
    </location>
</feature>
<dbReference type="PANTHER" id="PTHR23057">
    <property type="entry name" value="JUXTAPOSED WITH ANOTHER ZINC FINGER PROTEIN 1"/>
    <property type="match status" value="1"/>
</dbReference>
<keyword evidence="1" id="KW-0479">Metal-binding</keyword>
<evidence type="ECO:0000256" key="5">
    <source>
        <dbReference type="SAM" id="MobiDB-lite"/>
    </source>
</evidence>
<evidence type="ECO:0008006" key="8">
    <source>
        <dbReference type="Google" id="ProtNLM"/>
    </source>
</evidence>
<dbReference type="GO" id="GO:0008270">
    <property type="term" value="F:zinc ion binding"/>
    <property type="evidence" value="ECO:0007669"/>
    <property type="project" value="UniProtKB-KW"/>
</dbReference>
<dbReference type="GO" id="GO:0005634">
    <property type="term" value="C:nucleus"/>
    <property type="evidence" value="ECO:0007669"/>
    <property type="project" value="TreeGrafter"/>
</dbReference>
<evidence type="ECO:0000256" key="2">
    <source>
        <dbReference type="ARBA" id="ARBA00022737"/>
    </source>
</evidence>
<organism evidence="6 7">
    <name type="scientific">Paramarasmius palmivorus</name>
    <dbReference type="NCBI Taxonomy" id="297713"/>
    <lineage>
        <taxon>Eukaryota</taxon>
        <taxon>Fungi</taxon>
        <taxon>Dikarya</taxon>
        <taxon>Basidiomycota</taxon>
        <taxon>Agaricomycotina</taxon>
        <taxon>Agaricomycetes</taxon>
        <taxon>Agaricomycetidae</taxon>
        <taxon>Agaricales</taxon>
        <taxon>Marasmiineae</taxon>
        <taxon>Marasmiaceae</taxon>
        <taxon>Paramarasmius</taxon>
    </lineage>
</organism>
<keyword evidence="3" id="KW-0863">Zinc-finger</keyword>
<keyword evidence="2" id="KW-0677">Repeat</keyword>
<evidence type="ECO:0000313" key="7">
    <source>
        <dbReference type="Proteomes" id="UP001383192"/>
    </source>
</evidence>
<feature type="compositionally biased region" description="Low complexity" evidence="5">
    <location>
        <begin position="165"/>
        <end position="181"/>
    </location>
</feature>
<proteinExistence type="predicted"/>
<accession>A0AAW0BF86</accession>
<evidence type="ECO:0000256" key="4">
    <source>
        <dbReference type="ARBA" id="ARBA00022833"/>
    </source>
</evidence>
<dbReference type="InterPro" id="IPR051580">
    <property type="entry name" value="ZnF-Chromatin_assoc"/>
</dbReference>
<feature type="region of interest" description="Disordered" evidence="5">
    <location>
        <begin position="138"/>
        <end position="203"/>
    </location>
</feature>
<feature type="region of interest" description="Disordered" evidence="5">
    <location>
        <begin position="286"/>
        <end position="326"/>
    </location>
</feature>
<name>A0AAW0BF86_9AGAR</name>
<gene>
    <name evidence="6" type="ORF">VNI00_016324</name>
</gene>
<evidence type="ECO:0000313" key="6">
    <source>
        <dbReference type="EMBL" id="KAK7024383.1"/>
    </source>
</evidence>
<keyword evidence="4" id="KW-0862">Zinc</keyword>
<sequence length="326" mass="36259">MDLPVPFSPNSPNPMPNAWYAQDDISQDMNRIASFERSFCSSFFCCDAQLSGFHELLEHIEEAHVIVRNLDGRALYHPKVGPFSDKPTTDHSRSKPQPHAHFEFTFPFPPTPLTRYSSPDERRAAVAFHEYDGLDYYDHDYTQREPSDHVESLPPSTTPSPAPTIPSSIPLSSPSSASSDSSSDEEPMSPSPSPVSPTPIRPIPIMSMTEMSTDASRRRNAITTSHSHKNKVRLEHHGPKMNKRWKNIANRERKYKCPTPGCIKSYLNANGLKYHLEKGKCDIDSEVTSSSDFERVPATPSPPSDLTHAHDISLPSSPASTSPPTP</sequence>
<evidence type="ECO:0000256" key="1">
    <source>
        <dbReference type="ARBA" id="ARBA00022723"/>
    </source>
</evidence>
<evidence type="ECO:0000256" key="3">
    <source>
        <dbReference type="ARBA" id="ARBA00022771"/>
    </source>
</evidence>
<reference evidence="6 7" key="1">
    <citation type="submission" date="2024-01" db="EMBL/GenBank/DDBJ databases">
        <title>A draft genome for a cacao thread blight-causing isolate of Paramarasmius palmivorus.</title>
        <authorList>
            <person name="Baruah I.K."/>
            <person name="Bukari Y."/>
            <person name="Amoako-Attah I."/>
            <person name="Meinhardt L.W."/>
            <person name="Bailey B.A."/>
            <person name="Cohen S.P."/>
        </authorList>
    </citation>
    <scope>NUCLEOTIDE SEQUENCE [LARGE SCALE GENOMIC DNA]</scope>
    <source>
        <strain evidence="6 7">GH-12</strain>
    </source>
</reference>
<feature type="compositionally biased region" description="Basic and acidic residues" evidence="5">
    <location>
        <begin position="138"/>
        <end position="151"/>
    </location>
</feature>
<comment type="caution">
    <text evidence="6">The sequence shown here is derived from an EMBL/GenBank/DDBJ whole genome shotgun (WGS) entry which is preliminary data.</text>
</comment>
<dbReference type="AlphaFoldDB" id="A0AAW0BF86"/>
<protein>
    <recommendedName>
        <fullName evidence="8">C2H2-type domain-containing protein</fullName>
    </recommendedName>
</protein>
<feature type="region of interest" description="Disordered" evidence="5">
    <location>
        <begin position="81"/>
        <end position="106"/>
    </location>
</feature>